<feature type="compositionally biased region" description="Basic and acidic residues" evidence="2">
    <location>
        <begin position="989"/>
        <end position="1019"/>
    </location>
</feature>
<feature type="compositionally biased region" description="Polar residues" evidence="2">
    <location>
        <begin position="79"/>
        <end position="93"/>
    </location>
</feature>
<feature type="compositionally biased region" description="Basic and acidic residues" evidence="2">
    <location>
        <begin position="910"/>
        <end position="919"/>
    </location>
</feature>
<feature type="compositionally biased region" description="Basic and acidic residues" evidence="2">
    <location>
        <begin position="60"/>
        <end position="73"/>
    </location>
</feature>
<evidence type="ECO:0000313" key="4">
    <source>
        <dbReference type="EMBL" id="KAE8988480.1"/>
    </source>
</evidence>
<feature type="compositionally biased region" description="Low complexity" evidence="2">
    <location>
        <begin position="960"/>
        <end position="979"/>
    </location>
</feature>
<evidence type="ECO:0000256" key="1">
    <source>
        <dbReference type="PROSITE-ProRule" id="PRU00047"/>
    </source>
</evidence>
<dbReference type="SUPFAM" id="SSF57756">
    <property type="entry name" value="Retrovirus zinc finger-like domains"/>
    <property type="match status" value="1"/>
</dbReference>
<dbReference type="Gene3D" id="4.10.60.10">
    <property type="entry name" value="Zinc finger, CCHC-type"/>
    <property type="match status" value="1"/>
</dbReference>
<proteinExistence type="predicted"/>
<feature type="compositionally biased region" description="Basic and acidic residues" evidence="2">
    <location>
        <begin position="1048"/>
        <end position="1070"/>
    </location>
</feature>
<feature type="compositionally biased region" description="Basic residues" evidence="2">
    <location>
        <begin position="9"/>
        <end position="18"/>
    </location>
</feature>
<feature type="compositionally biased region" description="Low complexity" evidence="2">
    <location>
        <begin position="94"/>
        <end position="109"/>
    </location>
</feature>
<feature type="compositionally biased region" description="Polar residues" evidence="2">
    <location>
        <begin position="160"/>
        <end position="172"/>
    </location>
</feature>
<feature type="compositionally biased region" description="Polar residues" evidence="2">
    <location>
        <begin position="180"/>
        <end position="189"/>
    </location>
</feature>
<dbReference type="GO" id="GO:0003676">
    <property type="term" value="F:nucleic acid binding"/>
    <property type="evidence" value="ECO:0007669"/>
    <property type="project" value="InterPro"/>
</dbReference>
<keyword evidence="1" id="KW-0479">Metal-binding</keyword>
<dbReference type="Pfam" id="PF00098">
    <property type="entry name" value="zf-CCHC"/>
    <property type="match status" value="1"/>
</dbReference>
<dbReference type="InterPro" id="IPR001878">
    <property type="entry name" value="Znf_CCHC"/>
</dbReference>
<feature type="domain" description="CCHC-type" evidence="3">
    <location>
        <begin position="686"/>
        <end position="699"/>
    </location>
</feature>
<feature type="region of interest" description="Disordered" evidence="2">
    <location>
        <begin position="729"/>
        <end position="824"/>
    </location>
</feature>
<feature type="region of interest" description="Disordered" evidence="2">
    <location>
        <begin position="880"/>
        <end position="1104"/>
    </location>
</feature>
<accession>A0A6A3J1Z5</accession>
<dbReference type="InterPro" id="IPR036875">
    <property type="entry name" value="Znf_CCHC_sf"/>
</dbReference>
<dbReference type="EMBL" id="QXFU01002239">
    <property type="protein sequence ID" value="KAE8988480.1"/>
    <property type="molecule type" value="Genomic_DNA"/>
</dbReference>
<reference evidence="4 5" key="1">
    <citation type="submission" date="2018-09" db="EMBL/GenBank/DDBJ databases">
        <title>Genomic investigation of the strawberry pathogen Phytophthora fragariae indicates pathogenicity is determined by transcriptional variation in three key races.</title>
        <authorList>
            <person name="Adams T.M."/>
            <person name="Armitage A.D."/>
            <person name="Sobczyk M.K."/>
            <person name="Bates H.J."/>
            <person name="Dunwell J.M."/>
            <person name="Nellist C.F."/>
            <person name="Harrison R.J."/>
        </authorList>
    </citation>
    <scope>NUCLEOTIDE SEQUENCE [LARGE SCALE GENOMIC DNA]</scope>
    <source>
        <strain evidence="4 5">SCRP324</strain>
    </source>
</reference>
<feature type="compositionally biased region" description="Basic residues" evidence="2">
    <location>
        <begin position="242"/>
        <end position="256"/>
    </location>
</feature>
<dbReference type="Proteomes" id="UP000435112">
    <property type="component" value="Unassembled WGS sequence"/>
</dbReference>
<dbReference type="PROSITE" id="PS50158">
    <property type="entry name" value="ZF_CCHC"/>
    <property type="match status" value="2"/>
</dbReference>
<feature type="compositionally biased region" description="Basic residues" evidence="2">
    <location>
        <begin position="1023"/>
        <end position="1047"/>
    </location>
</feature>
<name>A0A6A3J1Z5_9STRA</name>
<feature type="region of interest" description="Disordered" evidence="2">
    <location>
        <begin position="612"/>
        <end position="681"/>
    </location>
</feature>
<sequence>MTATLTRTKTGKTRRVPKQAKNPPIEDEVAGDDERDELGHQHQQTGGTTAGRTATTEQDGDQRGSRVAEREAEIAMTDAPSNESGQSATQVEETTTTNTSDDATTMDAAAMTAAIQHLMTAAGLQPGTATTGSKRNQKKPMTKTRRRAGADDDEDERAPRTNQQRVTTQDAPSTAARVAPSTNPTTRNAAPSGGPSTGEQAAGTPATGTPDISAMAAAIRDLTAMVSGLQPTEPNEGERGRRMQRRTTRGATRTRRMTPDSSDSSSRSSHTHRRRARSGHRSRRRRGSGGGDGDSSSSSDDSSSSSSSSSSPSSESGDGRRRGSRPTEPPARDERPPGRRSVKDLELPMFTPSPKVSVSTWIDRVDLALKGAAKSGRGKWSDHALYFILGNKLMENAAKWWVNQDRRLKKRQRTWTNLKKALLRRYGPKLDKSNAELRVTMRRMMPGETYADFAAGLRDVVGRNRVKERVLLAQFLRCLDKTTKKLVQQRPKPKTLEEAVDKATEIDDPMDNVAQGMANIGQPWAVAPSHHLMTMTGTTGPMSVIPGISGTGLPTEMANAFAASGGEASGVALFTNPQGVWNECSGTWDSLPGHAWNGKFWAETKQHELRRQVAQPKMEGKKPAAKVKTKREEFASSGDESDVKPLRKKFKAAVKQATADGSRYGPGRAGAGQQQEGDRKNLPETCFKCGRSGHRPSLCTVQLKCFACNQFGHFARECPDADAKARNDAYLEQREQKPSPAAENADRARGGRDRQAVAATQEQNATGQHGQVADDGGAEEGQKRRRAKSGLAADDAARKKVTGICPGTSGSVTSTGAKRPARTVRFEGEPTVFGMDKVLQHMATDAAERDDRRAAVYVATVRPTLASTRYASEELEAQLRTRSGEGTKARSAGAGAEVGRTGEGAAGPPTERDDGERRMMARMTRITEAAELESESTMPSPTERGSNNGADPDAATTASGDVTTTSPPDVTDTPGTDTSACTNAGVDGVDAREEEAATMHGDGARDNDAVVQAKQDEISQARLARHKVRKAAKRQRFRALQLKRRREAKATEAGRQEVKEARQRQRRTEASEAIDALQRRRQQGRDEPGTRESATARVSLMKQH</sequence>
<protein>
    <recommendedName>
        <fullName evidence="3">CCHC-type domain-containing protein</fullName>
    </recommendedName>
</protein>
<feature type="compositionally biased region" description="Low complexity" evidence="2">
    <location>
        <begin position="41"/>
        <end position="57"/>
    </location>
</feature>
<organism evidence="4 5">
    <name type="scientific">Phytophthora rubi</name>
    <dbReference type="NCBI Taxonomy" id="129364"/>
    <lineage>
        <taxon>Eukaryota</taxon>
        <taxon>Sar</taxon>
        <taxon>Stramenopiles</taxon>
        <taxon>Oomycota</taxon>
        <taxon>Peronosporomycetes</taxon>
        <taxon>Peronosporales</taxon>
        <taxon>Peronosporaceae</taxon>
        <taxon>Phytophthora</taxon>
    </lineage>
</organism>
<dbReference type="GO" id="GO:0008270">
    <property type="term" value="F:zinc ion binding"/>
    <property type="evidence" value="ECO:0007669"/>
    <property type="project" value="UniProtKB-KW"/>
</dbReference>
<evidence type="ECO:0000259" key="3">
    <source>
        <dbReference type="PROSITE" id="PS50158"/>
    </source>
</evidence>
<feature type="domain" description="CCHC-type" evidence="3">
    <location>
        <begin position="704"/>
        <end position="720"/>
    </location>
</feature>
<feature type="compositionally biased region" description="Polar residues" evidence="2">
    <location>
        <begin position="935"/>
        <end position="949"/>
    </location>
</feature>
<feature type="region of interest" description="Disordered" evidence="2">
    <location>
        <begin position="121"/>
        <end position="350"/>
    </location>
</feature>
<feature type="compositionally biased region" description="Basic and acidic residues" evidence="2">
    <location>
        <begin position="744"/>
        <end position="755"/>
    </location>
</feature>
<feature type="compositionally biased region" description="Low complexity" evidence="2">
    <location>
        <begin position="294"/>
        <end position="316"/>
    </location>
</feature>
<evidence type="ECO:0000313" key="5">
    <source>
        <dbReference type="Proteomes" id="UP000435112"/>
    </source>
</evidence>
<keyword evidence="1" id="KW-0863">Zinc-finger</keyword>
<dbReference type="OrthoDB" id="18186at2759"/>
<feature type="region of interest" description="Disordered" evidence="2">
    <location>
        <begin position="1"/>
        <end position="109"/>
    </location>
</feature>
<dbReference type="AlphaFoldDB" id="A0A6A3J1Z5"/>
<feature type="compositionally biased region" description="Polar residues" evidence="2">
    <location>
        <begin position="760"/>
        <end position="769"/>
    </location>
</feature>
<keyword evidence="1" id="KW-0862">Zinc</keyword>
<evidence type="ECO:0000256" key="2">
    <source>
        <dbReference type="SAM" id="MobiDB-lite"/>
    </source>
</evidence>
<feature type="compositionally biased region" description="Acidic residues" evidence="2">
    <location>
        <begin position="25"/>
        <end position="36"/>
    </location>
</feature>
<feature type="compositionally biased region" description="Basic residues" evidence="2">
    <location>
        <begin position="269"/>
        <end position="287"/>
    </location>
</feature>
<feature type="compositionally biased region" description="Basic residues" evidence="2">
    <location>
        <begin position="135"/>
        <end position="147"/>
    </location>
</feature>
<comment type="caution">
    <text evidence="4">The sequence shown here is derived from an EMBL/GenBank/DDBJ whole genome shotgun (WGS) entry which is preliminary data.</text>
</comment>
<feature type="compositionally biased region" description="Basic and acidic residues" evidence="2">
    <location>
        <begin position="330"/>
        <end position="346"/>
    </location>
</feature>
<gene>
    <name evidence="4" type="ORF">PR002_g21754</name>
</gene>
<dbReference type="SMART" id="SM00343">
    <property type="entry name" value="ZnF_C2HC"/>
    <property type="match status" value="2"/>
</dbReference>